<organism evidence="1 2">
    <name type="scientific">Steinernema glaseri</name>
    <dbReference type="NCBI Taxonomy" id="37863"/>
    <lineage>
        <taxon>Eukaryota</taxon>
        <taxon>Metazoa</taxon>
        <taxon>Ecdysozoa</taxon>
        <taxon>Nematoda</taxon>
        <taxon>Chromadorea</taxon>
        <taxon>Rhabditida</taxon>
        <taxon>Tylenchina</taxon>
        <taxon>Panagrolaimomorpha</taxon>
        <taxon>Strongyloidoidea</taxon>
        <taxon>Steinernematidae</taxon>
        <taxon>Steinernema</taxon>
    </lineage>
</organism>
<dbReference type="WBParaSite" id="L893_g6231.t1">
    <property type="protein sequence ID" value="L893_g6231.t1"/>
    <property type="gene ID" value="L893_g6231"/>
</dbReference>
<protein>
    <submittedName>
        <fullName evidence="2">Uncharacterized protein</fullName>
    </submittedName>
</protein>
<evidence type="ECO:0000313" key="2">
    <source>
        <dbReference type="WBParaSite" id="L893_g6231.t1"/>
    </source>
</evidence>
<evidence type="ECO:0000313" key="1">
    <source>
        <dbReference type="Proteomes" id="UP000095287"/>
    </source>
</evidence>
<proteinExistence type="predicted"/>
<name>A0A1I8AIU1_9BILA</name>
<dbReference type="AlphaFoldDB" id="A0A1I8AIU1"/>
<dbReference type="Proteomes" id="UP000095287">
    <property type="component" value="Unplaced"/>
</dbReference>
<sequence>MSGHLRCSGKWSEEGVTPLQEFFYINTPARNTQRANDAIIGATSPTTKEDNKLCSGAALLGGMKCRGSHVRKSPGSLNRDVLGERRGVLHQGVYRISQILLSK</sequence>
<keyword evidence="1" id="KW-1185">Reference proteome</keyword>
<accession>A0A1I8AIU1</accession>
<reference evidence="2" key="1">
    <citation type="submission" date="2016-11" db="UniProtKB">
        <authorList>
            <consortium name="WormBaseParasite"/>
        </authorList>
    </citation>
    <scope>IDENTIFICATION</scope>
</reference>